<protein>
    <submittedName>
        <fullName evidence="1">Uncharacterized protein</fullName>
    </submittedName>
</protein>
<evidence type="ECO:0000313" key="1">
    <source>
        <dbReference type="EMBL" id="KAK5693916.1"/>
    </source>
</evidence>
<organism evidence="1 2">
    <name type="scientific">Elasticomyces elasticus</name>
    <dbReference type="NCBI Taxonomy" id="574655"/>
    <lineage>
        <taxon>Eukaryota</taxon>
        <taxon>Fungi</taxon>
        <taxon>Dikarya</taxon>
        <taxon>Ascomycota</taxon>
        <taxon>Pezizomycotina</taxon>
        <taxon>Dothideomycetes</taxon>
        <taxon>Dothideomycetidae</taxon>
        <taxon>Mycosphaerellales</taxon>
        <taxon>Teratosphaeriaceae</taxon>
        <taxon>Elasticomyces</taxon>
    </lineage>
</organism>
<gene>
    <name evidence="1" type="ORF">LTR97_009533</name>
</gene>
<name>A0AAN7ZRQ3_9PEZI</name>
<proteinExistence type="predicted"/>
<evidence type="ECO:0000313" key="2">
    <source>
        <dbReference type="Proteomes" id="UP001310594"/>
    </source>
</evidence>
<dbReference type="Proteomes" id="UP001310594">
    <property type="component" value="Unassembled WGS sequence"/>
</dbReference>
<sequence>MANTIPGQDEGPGLLRIAPELRNSISELTMLKATTIQLRAVKKSSTVHFQPTLPPLYYVCRQLHQEYPLFDYYTKNTFLFTDSIMKAPVLEAFVTARGETVHLINSVKVNVNKSFLSVLATRSDAGSVYPVRFSLVNTKTGTVKFMPSRDTILCLCETKRLAEQSSQRLSLIAILQAFEAQYAVLDAQLTRTDHYQCADCSRTKITLPQADRNEGEMQLELLRSLDRMARARGG</sequence>
<comment type="caution">
    <text evidence="1">The sequence shown here is derived from an EMBL/GenBank/DDBJ whole genome shotgun (WGS) entry which is preliminary data.</text>
</comment>
<accession>A0AAN7ZRQ3</accession>
<dbReference type="EMBL" id="JAVRQU010000016">
    <property type="protein sequence ID" value="KAK5693916.1"/>
    <property type="molecule type" value="Genomic_DNA"/>
</dbReference>
<dbReference type="AlphaFoldDB" id="A0AAN7ZRQ3"/>
<reference evidence="1" key="1">
    <citation type="submission" date="2023-08" db="EMBL/GenBank/DDBJ databases">
        <title>Black Yeasts Isolated from many extreme environments.</title>
        <authorList>
            <person name="Coleine C."/>
            <person name="Stajich J.E."/>
            <person name="Selbmann L."/>
        </authorList>
    </citation>
    <scope>NUCLEOTIDE SEQUENCE</scope>
    <source>
        <strain evidence="1">CCFEE 5810</strain>
    </source>
</reference>